<dbReference type="AlphaFoldDB" id="A0A673IV59"/>
<reference evidence="7" key="1">
    <citation type="submission" date="2025-08" db="UniProtKB">
        <authorList>
            <consortium name="Ensembl"/>
        </authorList>
    </citation>
    <scope>IDENTIFICATION</scope>
</reference>
<evidence type="ECO:0000313" key="7">
    <source>
        <dbReference type="Ensembl" id="ENSSRHP00000045250.1"/>
    </source>
</evidence>
<comment type="similarity">
    <text evidence="1">Belongs to the TRAFAC class TrmE-Era-EngA-EngB-Septin-like GTPase superfamily. AIG1/Toc34/Toc159-like paraseptin GTPase family. IAN subfamily.</text>
</comment>
<keyword evidence="4" id="KW-0175">Coiled coil</keyword>
<dbReference type="GO" id="GO:0005525">
    <property type="term" value="F:GTP binding"/>
    <property type="evidence" value="ECO:0007669"/>
    <property type="project" value="UniProtKB-KW"/>
</dbReference>
<evidence type="ECO:0000256" key="3">
    <source>
        <dbReference type="ARBA" id="ARBA00023134"/>
    </source>
</evidence>
<name>A0A673IV59_9TELE</name>
<evidence type="ECO:0000313" key="8">
    <source>
        <dbReference type="Proteomes" id="UP000472270"/>
    </source>
</evidence>
<feature type="region of interest" description="Disordered" evidence="5">
    <location>
        <begin position="143"/>
        <end position="182"/>
    </location>
</feature>
<evidence type="ECO:0000256" key="1">
    <source>
        <dbReference type="ARBA" id="ARBA00008535"/>
    </source>
</evidence>
<reference evidence="7" key="2">
    <citation type="submission" date="2025-09" db="UniProtKB">
        <authorList>
            <consortium name="Ensembl"/>
        </authorList>
    </citation>
    <scope>IDENTIFICATION</scope>
</reference>
<feature type="domain" description="AIG1-type G" evidence="6">
    <location>
        <begin position="229"/>
        <end position="382"/>
    </location>
</feature>
<feature type="domain" description="AIG1-type G" evidence="6">
    <location>
        <begin position="2"/>
        <end position="140"/>
    </location>
</feature>
<dbReference type="InterPro" id="IPR006703">
    <property type="entry name" value="G_AIG1"/>
</dbReference>
<dbReference type="Ensembl" id="ENSSRHT00000046517.1">
    <property type="protein sequence ID" value="ENSSRHP00000045250.1"/>
    <property type="gene ID" value="ENSSRHG00000022850.1"/>
</dbReference>
<feature type="compositionally biased region" description="Basic and acidic residues" evidence="5">
    <location>
        <begin position="148"/>
        <end position="182"/>
    </location>
</feature>
<dbReference type="Gene3D" id="3.40.50.300">
    <property type="entry name" value="P-loop containing nucleotide triphosphate hydrolases"/>
    <property type="match status" value="2"/>
</dbReference>
<dbReference type="InterPro" id="IPR045058">
    <property type="entry name" value="GIMA/IAN/Toc"/>
</dbReference>
<keyword evidence="2" id="KW-0547">Nucleotide-binding</keyword>
<keyword evidence="8" id="KW-1185">Reference proteome</keyword>
<sequence length="426" mass="48823">MVIKSPQLLQPHLSLHQITQAVREYVNLSAPGPHAFILVLQHKDFTEEDGHRVKSVLKEFSEEAIKRTIMITTDEEIYRSMFSSTLKNKAINQLIKECGGGHLQFDERKPEWLSEIFSRVDTMLKGNQEEYLTCEMYEDAIGTSVDEEQIRSDDSVRSEEESKKSSHHKDDGKPKERQKWESDEVSADIFGKQKLNLVLCGSDGSLMVSVSQILQGKHISPSYQKASNEVCVMEEELHGRLINLISLPALNQLSEEEVMCKTLHCVSLCDPGVHAFIIIIPVGPLTDEDKAETEKIQKIFDSREHFMLLFTTELTVEGLAAEFVKSSLESQRLISLCGGQYRVMGLKEPEYSRQIPELLDYIENMKTESYSPQMYVKAQENRVRHELEGQHKKELSEKESRIKELEQKIQSESELIYLFIFGTEHL</sequence>
<dbReference type="InterPro" id="IPR027417">
    <property type="entry name" value="P-loop_NTPase"/>
</dbReference>
<protein>
    <recommendedName>
        <fullName evidence="6">AIG1-type G domain-containing protein</fullName>
    </recommendedName>
</protein>
<evidence type="ECO:0000256" key="5">
    <source>
        <dbReference type="SAM" id="MobiDB-lite"/>
    </source>
</evidence>
<evidence type="ECO:0000256" key="2">
    <source>
        <dbReference type="ARBA" id="ARBA00022741"/>
    </source>
</evidence>
<accession>A0A673IV59</accession>
<dbReference type="PANTHER" id="PTHR10903">
    <property type="entry name" value="GTPASE, IMAP FAMILY MEMBER-RELATED"/>
    <property type="match status" value="1"/>
</dbReference>
<dbReference type="Pfam" id="PF04548">
    <property type="entry name" value="AIG1"/>
    <property type="match status" value="2"/>
</dbReference>
<proteinExistence type="inferred from homology"/>
<dbReference type="Proteomes" id="UP000472270">
    <property type="component" value="Unassembled WGS sequence"/>
</dbReference>
<dbReference type="PANTHER" id="PTHR10903:SF170">
    <property type="entry name" value="GTPASE IMAP FAMILY MEMBER 7"/>
    <property type="match status" value="1"/>
</dbReference>
<feature type="coiled-coil region" evidence="4">
    <location>
        <begin position="388"/>
        <end position="415"/>
    </location>
</feature>
<evidence type="ECO:0000256" key="4">
    <source>
        <dbReference type="SAM" id="Coils"/>
    </source>
</evidence>
<evidence type="ECO:0000259" key="6">
    <source>
        <dbReference type="Pfam" id="PF04548"/>
    </source>
</evidence>
<keyword evidence="3" id="KW-0342">GTP-binding</keyword>
<organism evidence="7 8">
    <name type="scientific">Sinocyclocheilus rhinocerous</name>
    <dbReference type="NCBI Taxonomy" id="307959"/>
    <lineage>
        <taxon>Eukaryota</taxon>
        <taxon>Metazoa</taxon>
        <taxon>Chordata</taxon>
        <taxon>Craniata</taxon>
        <taxon>Vertebrata</taxon>
        <taxon>Euteleostomi</taxon>
        <taxon>Actinopterygii</taxon>
        <taxon>Neopterygii</taxon>
        <taxon>Teleostei</taxon>
        <taxon>Ostariophysi</taxon>
        <taxon>Cypriniformes</taxon>
        <taxon>Cyprinidae</taxon>
        <taxon>Cyprininae</taxon>
        <taxon>Sinocyclocheilus</taxon>
    </lineage>
</organism>